<sequence>MGVAVSLITPTYSGDLESCRLLCDSIDAFATGYDKHYLVVADADLPLFQSFRSPKRDVLPDSVLLPRALHPLPTFLKWKNRQYYLVSGASLPVYGWHIQQLRKIAMTLSQPCPRVICIDSDNCFVRPFDAAKAAGGPRSPLYLDRGAITSKLPNHVLWQKNAYHMLGRQEPPLPGDDYIGQMIVWDRESLQQIVDRLESVTKRAWWKALCRVRHFSEYILYGVGVMTQASLRERHELVEHSMCATYWSGPSLDTDGIRNLIAELHETQYAIAIQSHTATSPEAIREAVFGGS</sequence>
<reference evidence="1 2" key="1">
    <citation type="submission" date="2022-04" db="EMBL/GenBank/DDBJ databases">
        <title>Rhizobium coralii sp. nov., isolated from coral Turbinaria peltata.</title>
        <authorList>
            <person name="Sun H."/>
        </authorList>
    </citation>
    <scope>NUCLEOTIDE SEQUENCE [LARGE SCALE GENOMIC DNA]</scope>
    <source>
        <strain evidence="1 2">NTR19</strain>
    </source>
</reference>
<comment type="caution">
    <text evidence="1">The sequence shown here is derived from an EMBL/GenBank/DDBJ whole genome shotgun (WGS) entry which is preliminary data.</text>
</comment>
<keyword evidence="2" id="KW-1185">Reference proteome</keyword>
<dbReference type="EMBL" id="JALPRY010000007">
    <property type="protein sequence ID" value="MCK8779535.1"/>
    <property type="molecule type" value="Genomic_DNA"/>
</dbReference>
<name>A0ABT0INU7_9HYPH</name>
<protein>
    <submittedName>
        <fullName evidence="1">DUF6492 family protein</fullName>
    </submittedName>
</protein>
<dbReference type="InterPro" id="IPR045499">
    <property type="entry name" value="DUF6492"/>
</dbReference>
<organism evidence="1 2">
    <name type="scientific">Neorhizobium turbinariae</name>
    <dbReference type="NCBI Taxonomy" id="2937795"/>
    <lineage>
        <taxon>Bacteria</taxon>
        <taxon>Pseudomonadati</taxon>
        <taxon>Pseudomonadota</taxon>
        <taxon>Alphaproteobacteria</taxon>
        <taxon>Hyphomicrobiales</taxon>
        <taxon>Rhizobiaceae</taxon>
        <taxon>Rhizobium/Agrobacterium group</taxon>
        <taxon>Neorhizobium</taxon>
    </lineage>
</organism>
<dbReference type="Pfam" id="PF20102">
    <property type="entry name" value="DUF6492"/>
    <property type="match status" value="1"/>
</dbReference>
<evidence type="ECO:0000313" key="1">
    <source>
        <dbReference type="EMBL" id="MCK8779535.1"/>
    </source>
</evidence>
<evidence type="ECO:0000313" key="2">
    <source>
        <dbReference type="Proteomes" id="UP001202827"/>
    </source>
</evidence>
<dbReference type="RefSeq" id="WP_248682253.1">
    <property type="nucleotide sequence ID" value="NZ_JALPRY010000007.1"/>
</dbReference>
<gene>
    <name evidence="1" type="ORF">M0654_06000</name>
</gene>
<proteinExistence type="predicted"/>
<dbReference type="Proteomes" id="UP001202827">
    <property type="component" value="Unassembled WGS sequence"/>
</dbReference>
<accession>A0ABT0INU7</accession>